<evidence type="ECO:0000256" key="1">
    <source>
        <dbReference type="ARBA" id="ARBA00001809"/>
    </source>
</evidence>
<feature type="transmembrane region" description="Helical" evidence="8">
    <location>
        <begin position="468"/>
        <end position="489"/>
    </location>
</feature>
<evidence type="ECO:0000313" key="11">
    <source>
        <dbReference type="EMBL" id="KAH0625836.1"/>
    </source>
</evidence>
<organism evidence="11 12">
    <name type="scientific">Phrynosoma platyrhinos</name>
    <name type="common">Desert horned lizard</name>
    <dbReference type="NCBI Taxonomy" id="52577"/>
    <lineage>
        <taxon>Eukaryota</taxon>
        <taxon>Metazoa</taxon>
        <taxon>Chordata</taxon>
        <taxon>Craniata</taxon>
        <taxon>Vertebrata</taxon>
        <taxon>Euteleostomi</taxon>
        <taxon>Lepidosauria</taxon>
        <taxon>Squamata</taxon>
        <taxon>Bifurcata</taxon>
        <taxon>Unidentata</taxon>
        <taxon>Episquamata</taxon>
        <taxon>Toxicofera</taxon>
        <taxon>Iguania</taxon>
        <taxon>Phrynosomatidae</taxon>
        <taxon>Phrynosomatinae</taxon>
        <taxon>Phrynosoma</taxon>
    </lineage>
</organism>
<keyword evidence="4" id="KW-0964">Secreted</keyword>
<keyword evidence="12" id="KW-1185">Reference proteome</keyword>
<dbReference type="SMART" id="SM00050">
    <property type="entry name" value="DISIN"/>
    <property type="match status" value="1"/>
</dbReference>
<dbReference type="InterPro" id="IPR036436">
    <property type="entry name" value="Disintegrin_dom_sf"/>
</dbReference>
<comment type="caution">
    <text evidence="7">Lacks conserved residue(s) required for the propagation of feature annotation.</text>
</comment>
<keyword evidence="8" id="KW-1133">Transmembrane helix</keyword>
<dbReference type="PANTHER" id="PTHR45702:SF1">
    <property type="entry name" value="DISINTEGRIN AND METALLOPROTEINASE DOMAIN-CONTAINING PROTEIN 10 ISOFORM X1"/>
    <property type="match status" value="1"/>
</dbReference>
<proteinExistence type="predicted"/>
<dbReference type="SUPFAM" id="SSF55486">
    <property type="entry name" value="Metalloproteases ('zincins'), catalytic domain"/>
    <property type="match status" value="2"/>
</dbReference>
<feature type="active site" evidence="7">
    <location>
        <position position="172"/>
    </location>
</feature>
<dbReference type="InterPro" id="IPR024079">
    <property type="entry name" value="MetalloPept_cat_dom_sf"/>
</dbReference>
<dbReference type="InterPro" id="IPR001762">
    <property type="entry name" value="Disintegrin_dom"/>
</dbReference>
<keyword evidence="5" id="KW-0800">Toxin</keyword>
<dbReference type="Pfam" id="PF13574">
    <property type="entry name" value="Reprolysin_2"/>
    <property type="match status" value="1"/>
</dbReference>
<keyword evidence="6" id="KW-0165">Cleavage on pair of basic residues</keyword>
<dbReference type="PROSITE" id="PS50215">
    <property type="entry name" value="ADAM_MEPRO"/>
    <property type="match status" value="1"/>
</dbReference>
<feature type="domain" description="Peptidase M12B" evidence="10">
    <location>
        <begin position="126"/>
        <end position="279"/>
    </location>
</feature>
<dbReference type="InterPro" id="IPR001590">
    <property type="entry name" value="Peptidase_M12B"/>
</dbReference>
<sequence>MGKCVSSKLFFQAVQAKAMERHKYLCKRLSAHKEGFLRPDGRLFHLLWRTARCVYDRLWGDPESASLAKRVHQQFQDSQWALTGKVIEEEDPSLSPFIGPEMLLMLHSESNWDRYCLSFLLTDRDYRDSGGICSKHRHFQGKEASLNTGLITMQKYGQLLPSRMIHVTLAHELGHSLGAYVRVWSFHLLKPDFPPLRSILPAFALTTMPPFLGVTSFLKHDESKECSRFNIDTTHGKYLMFGYATDGREFNNDKFSPCSIAYIADILRLKKDLCFVETDRPICGNRIVDPGEECDVGSEEADPCCYGAGEPNGIRCRHECIPKPQGETCQEETECAFQSRCSGSVAECPAPRPKSNFTVCGMQSRVCLDGLQVVIIHFPFFSFSSPKMATPGQPETCKSTASLHWDHFFNGSEIPLIPGSPCRDKTGYCDKFHLCRFVDEDGPIARVKNFILDFIEMEDIATWMKTRWWAILLMVLTLAAMMAGTVFLFGRTVDTGTGTFGKGQFV</sequence>
<dbReference type="PANTHER" id="PTHR45702">
    <property type="entry name" value="ADAM10/ADAM17 METALLOPEPTIDASE FAMILY MEMBER"/>
    <property type="match status" value="1"/>
</dbReference>
<reference evidence="11 12" key="1">
    <citation type="journal article" date="2022" name="Gigascience">
        <title>A chromosome-level genome assembly and annotation of the desert horned lizard, Phrynosoma platyrhinos, provides insight into chromosomal rearrangements among reptiles.</title>
        <authorList>
            <person name="Koochekian N."/>
            <person name="Ascanio A."/>
            <person name="Farleigh K."/>
            <person name="Card D.C."/>
            <person name="Schield D.R."/>
            <person name="Castoe T.A."/>
            <person name="Jezkova T."/>
        </authorList>
    </citation>
    <scope>NUCLEOTIDE SEQUENCE [LARGE SCALE GENOMIC DNA]</scope>
    <source>
        <strain evidence="11">NK-2021</strain>
    </source>
</reference>
<evidence type="ECO:0000256" key="4">
    <source>
        <dbReference type="ARBA" id="ARBA00022525"/>
    </source>
</evidence>
<dbReference type="PROSITE" id="PS50214">
    <property type="entry name" value="DISINTEGRIN_2"/>
    <property type="match status" value="1"/>
</dbReference>
<evidence type="ECO:0000259" key="9">
    <source>
        <dbReference type="PROSITE" id="PS50214"/>
    </source>
</evidence>
<keyword evidence="8" id="KW-0472">Membrane</keyword>
<comment type="caution">
    <text evidence="11">The sequence shown here is derived from an EMBL/GenBank/DDBJ whole genome shotgun (WGS) entry which is preliminary data.</text>
</comment>
<protein>
    <recommendedName>
        <fullName evidence="3">ADAM10 endopeptidase</fullName>
        <ecNumber evidence="3">3.4.24.81</ecNumber>
    </recommendedName>
</protein>
<dbReference type="EMBL" id="JAIPUX010000953">
    <property type="protein sequence ID" value="KAH0625836.1"/>
    <property type="molecule type" value="Genomic_DNA"/>
</dbReference>
<dbReference type="InterPro" id="IPR049038">
    <property type="entry name" value="ADAM10_Cys-rich"/>
</dbReference>
<keyword evidence="8" id="KW-0812">Transmembrane</keyword>
<evidence type="ECO:0000256" key="2">
    <source>
        <dbReference type="ARBA" id="ARBA00004613"/>
    </source>
</evidence>
<feature type="domain" description="Disintegrin" evidence="9">
    <location>
        <begin position="280"/>
        <end position="356"/>
    </location>
</feature>
<evidence type="ECO:0000259" key="10">
    <source>
        <dbReference type="PROSITE" id="PS50215"/>
    </source>
</evidence>
<comment type="catalytic activity">
    <reaction evidence="1">
        <text>Endopeptidase of broad specificity.</text>
        <dbReference type="EC" id="3.4.24.81"/>
    </reaction>
</comment>
<evidence type="ECO:0000256" key="8">
    <source>
        <dbReference type="SAM" id="Phobius"/>
    </source>
</evidence>
<dbReference type="Proteomes" id="UP000826234">
    <property type="component" value="Unassembled WGS sequence"/>
</dbReference>
<evidence type="ECO:0000256" key="6">
    <source>
        <dbReference type="ARBA" id="ARBA00022685"/>
    </source>
</evidence>
<dbReference type="SUPFAM" id="SSF57552">
    <property type="entry name" value="Blood coagulation inhibitor (disintegrin)"/>
    <property type="match status" value="1"/>
</dbReference>
<evidence type="ECO:0000256" key="3">
    <source>
        <dbReference type="ARBA" id="ARBA00012332"/>
    </source>
</evidence>
<evidence type="ECO:0000256" key="5">
    <source>
        <dbReference type="ARBA" id="ARBA00022656"/>
    </source>
</evidence>
<dbReference type="Gene3D" id="3.40.390.10">
    <property type="entry name" value="Collagenase (Catalytic Domain)"/>
    <property type="match status" value="2"/>
</dbReference>
<accession>A0ABQ7T8R3</accession>
<comment type="subcellular location">
    <subcellularLocation>
        <location evidence="2">Secreted</location>
    </subcellularLocation>
</comment>
<dbReference type="Gene3D" id="4.10.70.10">
    <property type="entry name" value="Disintegrin domain"/>
    <property type="match status" value="1"/>
</dbReference>
<evidence type="ECO:0000313" key="12">
    <source>
        <dbReference type="Proteomes" id="UP000826234"/>
    </source>
</evidence>
<dbReference type="Pfam" id="PF21299">
    <property type="entry name" value="ADAM10_Cys-rich"/>
    <property type="match status" value="1"/>
</dbReference>
<gene>
    <name evidence="11" type="ORF">JD844_034134</name>
</gene>
<evidence type="ECO:0000256" key="7">
    <source>
        <dbReference type="PROSITE-ProRule" id="PRU00276"/>
    </source>
</evidence>
<dbReference type="InterPro" id="IPR051489">
    <property type="entry name" value="ADAM_Metalloproteinase"/>
</dbReference>
<name>A0ABQ7T8R3_PHRPL</name>
<dbReference type="EC" id="3.4.24.81" evidence="3"/>